<dbReference type="eggNOG" id="COG4326">
    <property type="taxonomic scope" value="Bacteria"/>
</dbReference>
<evidence type="ECO:0000313" key="1">
    <source>
        <dbReference type="EMBL" id="EKU47086.1"/>
    </source>
</evidence>
<dbReference type="PANTHER" id="PTHR40053:SF1">
    <property type="entry name" value="SPORULATION-CONTROL PROTEIN SPO0M"/>
    <property type="match status" value="1"/>
</dbReference>
<accession>K9ALZ5</accession>
<dbReference type="Proteomes" id="UP000009885">
    <property type="component" value="Unassembled WGS sequence"/>
</dbReference>
<evidence type="ECO:0008006" key="3">
    <source>
        <dbReference type="Google" id="ProtNLM"/>
    </source>
</evidence>
<gene>
    <name evidence="1" type="ORF">C273_08266</name>
</gene>
<evidence type="ECO:0000313" key="2">
    <source>
        <dbReference type="Proteomes" id="UP000009885"/>
    </source>
</evidence>
<name>K9ALZ5_9STAP</name>
<dbReference type="PATRIC" id="fig|1229783.3.peg.1664"/>
<protein>
    <recommendedName>
        <fullName evidence="3">Sporulation control protein</fullName>
    </recommendedName>
</protein>
<proteinExistence type="predicted"/>
<dbReference type="InterPro" id="IPR009776">
    <property type="entry name" value="Spore_0_M"/>
</dbReference>
<dbReference type="RefSeq" id="WP_009383981.1">
    <property type="nucleotide sequence ID" value="NZ_AMSQ01000013.1"/>
</dbReference>
<keyword evidence="2" id="KW-1185">Reference proteome</keyword>
<dbReference type="PANTHER" id="PTHR40053">
    <property type="entry name" value="SPORULATION-CONTROL PROTEIN SPO0M"/>
    <property type="match status" value="1"/>
</dbReference>
<organism evidence="1 2">
    <name type="scientific">Staphylococcus massiliensis S46</name>
    <dbReference type="NCBI Taxonomy" id="1229783"/>
    <lineage>
        <taxon>Bacteria</taxon>
        <taxon>Bacillati</taxon>
        <taxon>Bacillota</taxon>
        <taxon>Bacilli</taxon>
        <taxon>Bacillales</taxon>
        <taxon>Staphylococcaceae</taxon>
        <taxon>Staphylococcus</taxon>
    </lineage>
</organism>
<dbReference type="STRING" id="1229783.C273_08266"/>
<dbReference type="OrthoDB" id="2351239at2"/>
<dbReference type="EMBL" id="AMSQ01000013">
    <property type="protein sequence ID" value="EKU47086.1"/>
    <property type="molecule type" value="Genomic_DNA"/>
</dbReference>
<comment type="caution">
    <text evidence="1">The sequence shown here is derived from an EMBL/GenBank/DDBJ whole genome shotgun (WGS) entry which is preliminary data.</text>
</comment>
<reference evidence="1 2" key="1">
    <citation type="journal article" date="2013" name="Genome Announc.">
        <title>Genome Sequence of Staphylococcus massiliensis Strain S46, Isolated from the Surface of Healthy Human Skin.</title>
        <authorList>
            <person name="Srivastav R."/>
            <person name="Singh A."/>
            <person name="Jangir P.K."/>
            <person name="Kumari C."/>
            <person name="Muduli S."/>
            <person name="Sharma R."/>
        </authorList>
    </citation>
    <scope>NUCLEOTIDE SEQUENCE [LARGE SCALE GENOMIC DNA]</scope>
    <source>
        <strain evidence="1 2">S46</strain>
    </source>
</reference>
<sequence>MFEEILTSLGIKGMTVETKLDKTSFAKDEEIHGTIILKAGESKQTITHMSLKLMEEFENTDETSDINTIEHELDEFVMEDDIIIDAHEVRDVPFKFKPKQLEFKSDISDISIKTHVYIENSIDTEGQETIKIER</sequence>
<dbReference type="Pfam" id="PF07070">
    <property type="entry name" value="Spo0M"/>
    <property type="match status" value="1"/>
</dbReference>
<dbReference type="AlphaFoldDB" id="K9ALZ5"/>